<evidence type="ECO:0000313" key="7">
    <source>
        <dbReference type="Proteomes" id="UP000197032"/>
    </source>
</evidence>
<dbReference type="NCBIfam" id="TIGR00312">
    <property type="entry name" value="cbiD"/>
    <property type="match status" value="1"/>
</dbReference>
<evidence type="ECO:0000256" key="1">
    <source>
        <dbReference type="ARBA" id="ARBA00022573"/>
    </source>
</evidence>
<proteinExistence type="inferred from homology"/>
<dbReference type="EMBL" id="BDGJ01000018">
    <property type="protein sequence ID" value="GAW91529.1"/>
    <property type="molecule type" value="Genomic_DNA"/>
</dbReference>
<evidence type="ECO:0000256" key="3">
    <source>
        <dbReference type="ARBA" id="ARBA00022679"/>
    </source>
</evidence>
<dbReference type="GO" id="GO:0019251">
    <property type="term" value="P:anaerobic cobalamin biosynthetic process"/>
    <property type="evidence" value="ECO:0007669"/>
    <property type="project" value="UniProtKB-UniRule"/>
</dbReference>
<dbReference type="InterPro" id="IPR036074">
    <property type="entry name" value="CbiD_sf"/>
</dbReference>
<dbReference type="AlphaFoldDB" id="A0A1Z5HPS4"/>
<evidence type="ECO:0000256" key="5">
    <source>
        <dbReference type="HAMAP-Rule" id="MF_00787"/>
    </source>
</evidence>
<comment type="caution">
    <text evidence="6">The sequence shown here is derived from an EMBL/GenBank/DDBJ whole genome shotgun (WGS) entry which is preliminary data.</text>
</comment>
<dbReference type="HAMAP" id="MF_00787">
    <property type="entry name" value="CbiD"/>
    <property type="match status" value="1"/>
</dbReference>
<dbReference type="InterPro" id="IPR002748">
    <property type="entry name" value="CbiD"/>
</dbReference>
<comment type="similarity">
    <text evidence="5">Belongs to the CbiD family.</text>
</comment>
<protein>
    <recommendedName>
        <fullName evidence="5">Cobalt-precorrin-5B C(1)-methyltransferase</fullName>
        <ecNumber evidence="5">2.1.1.195</ecNumber>
    </recommendedName>
    <alternativeName>
        <fullName evidence="5">Cobalt-precorrin-6A synthase</fullName>
    </alternativeName>
</protein>
<keyword evidence="1 5" id="KW-0169">Cobalamin biosynthesis</keyword>
<dbReference type="PIRSF" id="PIRSF026782">
    <property type="entry name" value="CbiD"/>
    <property type="match status" value="1"/>
</dbReference>
<dbReference type="PANTHER" id="PTHR35863:SF1">
    <property type="entry name" value="COBALT-PRECORRIN-5B C(1)-METHYLTRANSFERASE"/>
    <property type="match status" value="1"/>
</dbReference>
<keyword evidence="4 5" id="KW-0949">S-adenosyl-L-methionine</keyword>
<evidence type="ECO:0000313" key="6">
    <source>
        <dbReference type="EMBL" id="GAW91529.1"/>
    </source>
</evidence>
<name>A0A1Z5HPS4_9FIRM</name>
<dbReference type="NCBIfam" id="NF000849">
    <property type="entry name" value="PRK00075.1-1"/>
    <property type="match status" value="1"/>
</dbReference>
<dbReference type="PANTHER" id="PTHR35863">
    <property type="entry name" value="COBALT-PRECORRIN-5B C(1)-METHYLTRANSFERASE"/>
    <property type="match status" value="1"/>
</dbReference>
<keyword evidence="3 5" id="KW-0808">Transferase</keyword>
<comment type="pathway">
    <text evidence="5">Cofactor biosynthesis; adenosylcobalamin biosynthesis; cob(II)yrinate a,c-diamide from sirohydrochlorin (anaerobic route): step 6/10.</text>
</comment>
<dbReference type="Proteomes" id="UP000197032">
    <property type="component" value="Unassembled WGS sequence"/>
</dbReference>
<dbReference type="EC" id="2.1.1.195" evidence="5"/>
<accession>A0A1Z5HPS4</accession>
<reference evidence="7" key="1">
    <citation type="journal article" date="2017" name="Appl. Environ. Microbiol.">
        <title>Genomic analysis of Calderihabitans maritimus KKC1, a thermophilic hydrogenogenic carboxydotrophic bacterium isolated from marine sediment.</title>
        <authorList>
            <person name="Omae K."/>
            <person name="Yoneda Y."/>
            <person name="Fukuyama Y."/>
            <person name="Yoshida T."/>
            <person name="Sako Y."/>
        </authorList>
    </citation>
    <scope>NUCLEOTIDE SEQUENCE [LARGE SCALE GENOMIC DNA]</scope>
    <source>
        <strain evidence="7">KKC1</strain>
    </source>
</reference>
<dbReference type="Pfam" id="PF01888">
    <property type="entry name" value="CbiD"/>
    <property type="match status" value="1"/>
</dbReference>
<dbReference type="SUPFAM" id="SSF111342">
    <property type="entry name" value="CbiD-like"/>
    <property type="match status" value="1"/>
</dbReference>
<dbReference type="UniPathway" id="UPA00148">
    <property type="reaction ID" value="UER00227"/>
</dbReference>
<comment type="catalytic activity">
    <reaction evidence="5">
        <text>Co-precorrin-5B + S-adenosyl-L-methionine = Co-precorrin-6A + S-adenosyl-L-homocysteine</text>
        <dbReference type="Rhea" id="RHEA:26285"/>
        <dbReference type="ChEBI" id="CHEBI:57856"/>
        <dbReference type="ChEBI" id="CHEBI:59789"/>
        <dbReference type="ChEBI" id="CHEBI:60063"/>
        <dbReference type="ChEBI" id="CHEBI:60064"/>
        <dbReference type="EC" id="2.1.1.195"/>
    </reaction>
</comment>
<gene>
    <name evidence="5" type="primary">cbiD</name>
    <name evidence="6" type="ORF">KKC1_06900</name>
</gene>
<sequence>MLDKLFKVKEKRKLRSKKREKTRKGYSTGSCAAAAAKAAVMMLFGQEKVERVSIDTPAGIRLDLPVEDVEFTPRWSRCCVVKDAGDDPDITNGLRIYATAEPAAEGVKLKRGRGIGIVKKPGLPVPVGEPAINPVPRAMIEKEITSVLPPGRGVEVTISAPGGEVIARRTLNPRLGIEGGISILGTSGLVEPMSEEAFKYSLVGQIRVAVALGLRRLLLTPGRRGQQLAIERYGVKADAVVQMSNFVGFMLEQCVKEGVKEIVLFGHVGKIGKVAAGIFHTHNRVADGRKETIAAYAALEGATPEVIKNILQANTTETIIDILNHYNLERVFSHLAEEASRRARQYIWGELEVGTVLVDREGEILGYDEQAVTIGRRTGWFRKYWS</sequence>
<keyword evidence="2 5" id="KW-0489">Methyltransferase</keyword>
<comment type="function">
    <text evidence="5">Catalyzes the methylation of C-1 in cobalt-precorrin-5B to form cobalt-precorrin-6A.</text>
</comment>
<dbReference type="Gene3D" id="3.30.2110.10">
    <property type="entry name" value="CbiD-like"/>
    <property type="match status" value="1"/>
</dbReference>
<keyword evidence="7" id="KW-1185">Reference proteome</keyword>
<evidence type="ECO:0000256" key="4">
    <source>
        <dbReference type="ARBA" id="ARBA00022691"/>
    </source>
</evidence>
<dbReference type="GO" id="GO:0043780">
    <property type="term" value="F:cobalt-precorrin-5B C1-methyltransferase activity"/>
    <property type="evidence" value="ECO:0007669"/>
    <property type="project" value="RHEA"/>
</dbReference>
<dbReference type="GO" id="GO:0032259">
    <property type="term" value="P:methylation"/>
    <property type="evidence" value="ECO:0007669"/>
    <property type="project" value="UniProtKB-KW"/>
</dbReference>
<organism evidence="6 7">
    <name type="scientific">Calderihabitans maritimus</name>
    <dbReference type="NCBI Taxonomy" id="1246530"/>
    <lineage>
        <taxon>Bacteria</taxon>
        <taxon>Bacillati</taxon>
        <taxon>Bacillota</taxon>
        <taxon>Clostridia</taxon>
        <taxon>Neomoorellales</taxon>
        <taxon>Calderihabitantaceae</taxon>
        <taxon>Calderihabitans</taxon>
    </lineage>
</organism>
<evidence type="ECO:0000256" key="2">
    <source>
        <dbReference type="ARBA" id="ARBA00022603"/>
    </source>
</evidence>